<keyword evidence="2" id="KW-1185">Reference proteome</keyword>
<organism evidence="1 2">
    <name type="scientific">Dyadobacter chenwenxiniae</name>
    <dbReference type="NCBI Taxonomy" id="2906456"/>
    <lineage>
        <taxon>Bacteria</taxon>
        <taxon>Pseudomonadati</taxon>
        <taxon>Bacteroidota</taxon>
        <taxon>Cytophagia</taxon>
        <taxon>Cytophagales</taxon>
        <taxon>Spirosomataceae</taxon>
        <taxon>Dyadobacter</taxon>
    </lineage>
</organism>
<dbReference type="Proteomes" id="UP001139000">
    <property type="component" value="Unassembled WGS sequence"/>
</dbReference>
<feature type="non-terminal residue" evidence="1">
    <location>
        <position position="457"/>
    </location>
</feature>
<protein>
    <submittedName>
        <fullName evidence="1">T9SS C-terminal target domain-containing protein</fullName>
    </submittedName>
</protein>
<reference evidence="1" key="1">
    <citation type="submission" date="2021-12" db="EMBL/GenBank/DDBJ databases">
        <title>Novel species in genus Dyadobacter.</title>
        <authorList>
            <person name="Ma C."/>
        </authorList>
    </citation>
    <scope>NUCLEOTIDE SEQUENCE</scope>
    <source>
        <strain evidence="1">LJ419</strain>
    </source>
</reference>
<gene>
    <name evidence="1" type="ORF">LXM26_30450</name>
</gene>
<accession>A0A9X1PUJ1</accession>
<feature type="non-terminal residue" evidence="1">
    <location>
        <position position="1"/>
    </location>
</feature>
<dbReference type="EMBL" id="JAJTTC010000021">
    <property type="protein sequence ID" value="MCF0065868.1"/>
    <property type="molecule type" value="Genomic_DNA"/>
</dbReference>
<comment type="caution">
    <text evidence="1">The sequence shown here is derived from an EMBL/GenBank/DDBJ whole genome shotgun (WGS) entry which is preliminary data.</text>
</comment>
<name>A0A9X1PUJ1_9BACT</name>
<proteinExistence type="predicted"/>
<sequence length="457" mass="48499">DGVDCNSVRGWAWDKNYPNSVLTVELVEGTTVHGTAIANVYRADLVNAGAGSTGKYAFSVALPPSLKDGQTHQLSIRVKGTSHILSSSPRSVTCVALPQYAGKFETADCNSVKGWAWASNFPDSSFTVELMEGSTVYATGVAKVYRADLKAAGTGTGYYGFDIPLPSALKSGQARQLSVRIKGSTYVLPVTAPKSVTCAAIPQYYGSFEVADCNLIQGWAWASNYPDSAFTVEIMEGTTIHATVVANIYRQYLKDYNIGTGKYGFSIPLPASLKSGQPRQLSVRVKGSTYVLLNSPKTVTCAALPDYAGLLEGADCDLVRGWAWDKNYPNSALTVELVEGSTVYATATANTYRADLLSAGTGSTGNYGFSFALPVALKDGKSHNLSVRVKGTGYNLSGSPKAVSCAAVSLYGGIFDGVDCNSVRGWAWDKNYPNSVLTVELVEGTTVHGTAIANVYR</sequence>
<dbReference type="AlphaFoldDB" id="A0A9X1PUJ1"/>
<evidence type="ECO:0000313" key="1">
    <source>
        <dbReference type="EMBL" id="MCF0065868.1"/>
    </source>
</evidence>
<evidence type="ECO:0000313" key="2">
    <source>
        <dbReference type="Proteomes" id="UP001139000"/>
    </source>
</evidence>